<protein>
    <submittedName>
        <fullName evidence="1">Uncharacterized protein</fullName>
    </submittedName>
</protein>
<accession>A0A835VAQ5</accession>
<sequence length="267" mass="30881">MCIAAWIWQAHPVYPLLLVLNRDEFHNRPTEPMGWWGEGHQKILGGRDLIAGGTWMACTRDGRLAFLTNVLEPEPIPEAKTRGDLPVRFLESTKSPMEFAEEIIKEADDYNGFNLIIADLCLKIMIYISNRPKIAPITVQIVSPGLHVLTNAQLDTPWPKAQRLGKIFMEFLRQHEEEEVYEKEMVETMMKDTVRAELDRLPKTGCDVEWEQKLSSIFIDFKTKMGTYGTRSTSILSVKTTGQVSFYESYLEDKQWKEHAMCYKLRY</sequence>
<dbReference type="Proteomes" id="UP000639772">
    <property type="component" value="Chromosome 3"/>
</dbReference>
<dbReference type="PANTHER" id="PTHR17985">
    <property type="entry name" value="SER/THR-RICH PROTEIN T10 IN DGCR REGION"/>
    <property type="match status" value="1"/>
</dbReference>
<organism evidence="1 2">
    <name type="scientific">Vanilla planifolia</name>
    <name type="common">Vanilla</name>
    <dbReference type="NCBI Taxonomy" id="51239"/>
    <lineage>
        <taxon>Eukaryota</taxon>
        <taxon>Viridiplantae</taxon>
        <taxon>Streptophyta</taxon>
        <taxon>Embryophyta</taxon>
        <taxon>Tracheophyta</taxon>
        <taxon>Spermatophyta</taxon>
        <taxon>Magnoliopsida</taxon>
        <taxon>Liliopsida</taxon>
        <taxon>Asparagales</taxon>
        <taxon>Orchidaceae</taxon>
        <taxon>Vanilloideae</taxon>
        <taxon>Vanilleae</taxon>
        <taxon>Vanilla</taxon>
    </lineage>
</organism>
<dbReference type="EMBL" id="JADCNM010000003">
    <property type="protein sequence ID" value="KAG0490015.1"/>
    <property type="molecule type" value="Genomic_DNA"/>
</dbReference>
<dbReference type="PANTHER" id="PTHR17985:SF8">
    <property type="entry name" value="TRANSPORT AND GOLGI ORGANIZATION PROTEIN 2 HOMOLOG"/>
    <property type="match status" value="1"/>
</dbReference>
<dbReference type="InterPro" id="IPR008551">
    <property type="entry name" value="TANGO2"/>
</dbReference>
<evidence type="ECO:0000313" key="2">
    <source>
        <dbReference type="Proteomes" id="UP000639772"/>
    </source>
</evidence>
<reference evidence="1 2" key="1">
    <citation type="journal article" date="2020" name="Nat. Food">
        <title>A phased Vanilla planifolia genome enables genetic improvement of flavour and production.</title>
        <authorList>
            <person name="Hasing T."/>
            <person name="Tang H."/>
            <person name="Brym M."/>
            <person name="Khazi F."/>
            <person name="Huang T."/>
            <person name="Chambers A.H."/>
        </authorList>
    </citation>
    <scope>NUCLEOTIDE SEQUENCE [LARGE SCALE GENOMIC DNA]</scope>
    <source>
        <tissue evidence="1">Leaf</tissue>
    </source>
</reference>
<gene>
    <name evidence="1" type="ORF">HPP92_006878</name>
</gene>
<dbReference type="Pfam" id="PF05742">
    <property type="entry name" value="TANGO2"/>
    <property type="match status" value="1"/>
</dbReference>
<evidence type="ECO:0000313" key="1">
    <source>
        <dbReference type="EMBL" id="KAG0490015.1"/>
    </source>
</evidence>
<dbReference type="AlphaFoldDB" id="A0A835VAQ5"/>
<name>A0A835VAQ5_VANPL</name>
<proteinExistence type="predicted"/>
<dbReference type="OrthoDB" id="191601at2759"/>
<comment type="caution">
    <text evidence="1">The sequence shown here is derived from an EMBL/GenBank/DDBJ whole genome shotgun (WGS) entry which is preliminary data.</text>
</comment>